<dbReference type="CDD" id="cd05233">
    <property type="entry name" value="SDR_c"/>
    <property type="match status" value="1"/>
</dbReference>
<dbReference type="InterPro" id="IPR002347">
    <property type="entry name" value="SDR_fam"/>
</dbReference>
<dbReference type="SUPFAM" id="SSF51735">
    <property type="entry name" value="NAD(P)-binding Rossmann-fold domains"/>
    <property type="match status" value="1"/>
</dbReference>
<dbReference type="Proteomes" id="UP001172681">
    <property type="component" value="Unassembled WGS sequence"/>
</dbReference>
<dbReference type="Pfam" id="PF13561">
    <property type="entry name" value="adh_short_C2"/>
    <property type="match status" value="1"/>
</dbReference>
<dbReference type="EMBL" id="JAPDRN010000005">
    <property type="protein sequence ID" value="KAJ9644964.1"/>
    <property type="molecule type" value="Genomic_DNA"/>
</dbReference>
<dbReference type="Gene3D" id="3.40.50.720">
    <property type="entry name" value="NAD(P)-binding Rossmann-like Domain"/>
    <property type="match status" value="1"/>
</dbReference>
<proteinExistence type="inferred from homology"/>
<dbReference type="InterPro" id="IPR036291">
    <property type="entry name" value="NAD(P)-bd_dom_sf"/>
</dbReference>
<name>A0AA38YDJ2_9EURO</name>
<dbReference type="PRINTS" id="PR00081">
    <property type="entry name" value="GDHRDH"/>
</dbReference>
<comment type="similarity">
    <text evidence="1">Belongs to the short-chain dehydrogenases/reductases (SDR) family.</text>
</comment>
<keyword evidence="5" id="KW-1185">Reference proteome</keyword>
<protein>
    <submittedName>
        <fullName evidence="4">Uncharacterized protein</fullName>
    </submittedName>
</protein>
<evidence type="ECO:0000313" key="4">
    <source>
        <dbReference type="EMBL" id="KAJ9644964.1"/>
    </source>
</evidence>
<dbReference type="PROSITE" id="PS00061">
    <property type="entry name" value="ADH_SHORT"/>
    <property type="match status" value="1"/>
</dbReference>
<dbReference type="AlphaFoldDB" id="A0AA38YDJ2"/>
<evidence type="ECO:0000256" key="1">
    <source>
        <dbReference type="ARBA" id="ARBA00006484"/>
    </source>
</evidence>
<gene>
    <name evidence="4" type="ORF">H2204_001426</name>
</gene>
<accession>A0AA38YDJ2</accession>
<keyword evidence="2" id="KW-0521">NADP</keyword>
<evidence type="ECO:0000256" key="2">
    <source>
        <dbReference type="ARBA" id="ARBA00022857"/>
    </source>
</evidence>
<dbReference type="InterPro" id="IPR020904">
    <property type="entry name" value="Sc_DH/Rdtase_CS"/>
</dbReference>
<keyword evidence="3" id="KW-0560">Oxidoreductase</keyword>
<reference evidence="4" key="1">
    <citation type="submission" date="2022-10" db="EMBL/GenBank/DDBJ databases">
        <title>Culturing micro-colonial fungi from biological soil crusts in the Mojave desert and describing Neophaeococcomyces mojavensis, and introducing the new genera and species Taxawa tesnikishii.</title>
        <authorList>
            <person name="Kurbessoian T."/>
            <person name="Stajich J.E."/>
        </authorList>
    </citation>
    <scope>NUCLEOTIDE SEQUENCE</scope>
    <source>
        <strain evidence="4">TK_35</strain>
    </source>
</reference>
<organism evidence="4 5">
    <name type="scientific">Knufia peltigerae</name>
    <dbReference type="NCBI Taxonomy" id="1002370"/>
    <lineage>
        <taxon>Eukaryota</taxon>
        <taxon>Fungi</taxon>
        <taxon>Dikarya</taxon>
        <taxon>Ascomycota</taxon>
        <taxon>Pezizomycotina</taxon>
        <taxon>Eurotiomycetes</taxon>
        <taxon>Chaetothyriomycetidae</taxon>
        <taxon>Chaetothyriales</taxon>
        <taxon>Trichomeriaceae</taxon>
        <taxon>Knufia</taxon>
    </lineage>
</organism>
<evidence type="ECO:0000256" key="3">
    <source>
        <dbReference type="ARBA" id="ARBA00023002"/>
    </source>
</evidence>
<dbReference type="FunFam" id="3.40.50.720:FF:000084">
    <property type="entry name" value="Short-chain dehydrogenase reductase"/>
    <property type="match status" value="1"/>
</dbReference>
<dbReference type="GO" id="GO:0016491">
    <property type="term" value="F:oxidoreductase activity"/>
    <property type="evidence" value="ECO:0007669"/>
    <property type="project" value="UniProtKB-KW"/>
</dbReference>
<evidence type="ECO:0000313" key="5">
    <source>
        <dbReference type="Proteomes" id="UP001172681"/>
    </source>
</evidence>
<dbReference type="PANTHER" id="PTHR24321:SF15">
    <property type="entry name" value="OXIDOREDUCTASE UCPA"/>
    <property type="match status" value="1"/>
</dbReference>
<comment type="caution">
    <text evidence="4">The sequence shown here is derived from an EMBL/GenBank/DDBJ whole genome shotgun (WGS) entry which is preliminary data.</text>
</comment>
<sequence>MAPPSTYSPIYPDLKGKVALITGIGQVPQAKDSEIWGNGASTARFLARNGVKIVGCDLNIQDAERTKSRVLEETPDADIFVLTANATKSDQVERLVQTAVDRHGRIDILINNVGTSKPGGPVEMSEDDWQWQLDVNLGSAFLVCKHVFPIMERQGSGGAVTVTGSISAFGHLGKMHIGYSTTKAALINFAKCTAVQYATKGIRINCVIPGLMHTPMLARLASEYNQGDYQGLLDKRGNGVPMGRQGTSNDVANANLFLVSDAASYITGTSLVVDGGVTAEVCNYG</sequence>
<dbReference type="PRINTS" id="PR00080">
    <property type="entry name" value="SDRFAMILY"/>
</dbReference>
<dbReference type="PANTHER" id="PTHR24321">
    <property type="entry name" value="DEHYDROGENASES, SHORT CHAIN"/>
    <property type="match status" value="1"/>
</dbReference>